<gene>
    <name evidence="2" type="ORF">PROFUN_04398</name>
</gene>
<keyword evidence="1" id="KW-0732">Signal</keyword>
<name>A0A2P6NHV6_9EUKA</name>
<dbReference type="AlphaFoldDB" id="A0A2P6NHV6"/>
<feature type="chain" id="PRO_5015110170" evidence="1">
    <location>
        <begin position="22"/>
        <end position="217"/>
    </location>
</feature>
<reference evidence="2 3" key="1">
    <citation type="journal article" date="2018" name="Genome Biol. Evol.">
        <title>Multiple Roots of Fruiting Body Formation in Amoebozoa.</title>
        <authorList>
            <person name="Hillmann F."/>
            <person name="Forbes G."/>
            <person name="Novohradska S."/>
            <person name="Ferling I."/>
            <person name="Riege K."/>
            <person name="Groth M."/>
            <person name="Westermann M."/>
            <person name="Marz M."/>
            <person name="Spaller T."/>
            <person name="Winckler T."/>
            <person name="Schaap P."/>
            <person name="Glockner G."/>
        </authorList>
    </citation>
    <scope>NUCLEOTIDE SEQUENCE [LARGE SCALE GENOMIC DNA]</scope>
    <source>
        <strain evidence="2 3">Jena</strain>
    </source>
</reference>
<organism evidence="2 3">
    <name type="scientific">Planoprotostelium fungivorum</name>
    <dbReference type="NCBI Taxonomy" id="1890364"/>
    <lineage>
        <taxon>Eukaryota</taxon>
        <taxon>Amoebozoa</taxon>
        <taxon>Evosea</taxon>
        <taxon>Variosea</taxon>
        <taxon>Cavosteliida</taxon>
        <taxon>Cavosteliaceae</taxon>
        <taxon>Planoprotostelium</taxon>
    </lineage>
</organism>
<evidence type="ECO:0000256" key="1">
    <source>
        <dbReference type="SAM" id="SignalP"/>
    </source>
</evidence>
<keyword evidence="3" id="KW-1185">Reference proteome</keyword>
<dbReference type="Proteomes" id="UP000241769">
    <property type="component" value="Unassembled WGS sequence"/>
</dbReference>
<comment type="caution">
    <text evidence="2">The sequence shown here is derived from an EMBL/GenBank/DDBJ whole genome shotgun (WGS) entry which is preliminary data.</text>
</comment>
<evidence type="ECO:0000313" key="3">
    <source>
        <dbReference type="Proteomes" id="UP000241769"/>
    </source>
</evidence>
<proteinExistence type="predicted"/>
<evidence type="ECO:0000313" key="2">
    <source>
        <dbReference type="EMBL" id="PRP83524.1"/>
    </source>
</evidence>
<accession>A0A2P6NHV6</accession>
<sequence length="217" mass="22861">MRSTVLIFLSVLALGLSQVCSTKPLPKSCAAVDKGDCWTCLKIGCYYCEAPNGAQSYCNSSSDPTPCTSLPQLDGTPAKFHTTKESCNNCQANSASCSDCTNLPHCGYCFSTSQCSSYDCNNGTMTPSSCPLTQFQPESVCTQPCPSFLTSASCWSVSNCVWCNKNTTGVCAANSCPSGYTAGSNPNANNNNNQGDASQHVVSMFLFAGLFLLGLLL</sequence>
<dbReference type="EMBL" id="MDYQ01000081">
    <property type="protein sequence ID" value="PRP83524.1"/>
    <property type="molecule type" value="Genomic_DNA"/>
</dbReference>
<feature type="signal peptide" evidence="1">
    <location>
        <begin position="1"/>
        <end position="21"/>
    </location>
</feature>
<protein>
    <submittedName>
        <fullName evidence="2">Uncharacterized protein</fullName>
    </submittedName>
</protein>
<dbReference type="InParanoid" id="A0A2P6NHV6"/>